<gene>
    <name evidence="2" type="ORF">ND810_13980</name>
</gene>
<comment type="caution">
    <text evidence="2">The sequence shown here is derived from an EMBL/GenBank/DDBJ whole genome shotgun (WGS) entry which is preliminary data.</text>
</comment>
<feature type="domain" description="Nucleotidyl transferase" evidence="1">
    <location>
        <begin position="21"/>
        <end position="177"/>
    </location>
</feature>
<accession>A0AAW5V925</accession>
<dbReference type="Gene3D" id="3.90.550.10">
    <property type="entry name" value="Spore Coat Polysaccharide Biosynthesis Protein SpsA, Chain A"/>
    <property type="match status" value="1"/>
</dbReference>
<name>A0AAW5V925_9LEPT</name>
<reference evidence="2" key="1">
    <citation type="submission" date="2022-06" db="EMBL/GenBank/DDBJ databases">
        <title>Leptospira isolates from biofilms formed at urban environments.</title>
        <authorList>
            <person name="Ribeiro P.S."/>
            <person name="Sousa T."/>
            <person name="Carvalho N."/>
            <person name="Aburjaile F."/>
            <person name="Neves F."/>
            <person name="Oliveira D."/>
            <person name="Blanco L."/>
            <person name="Lima J."/>
            <person name="Costa F."/>
            <person name="Brenig B."/>
            <person name="Soares S."/>
            <person name="Ramos R."/>
            <person name="Goes-Neto A."/>
            <person name="Matiuzzi M."/>
            <person name="Azevedo V."/>
            <person name="Ristow P."/>
        </authorList>
    </citation>
    <scope>NUCLEOTIDE SEQUENCE</scope>
    <source>
        <strain evidence="2">VSF7</strain>
    </source>
</reference>
<dbReference type="InterPro" id="IPR005835">
    <property type="entry name" value="NTP_transferase_dom"/>
</dbReference>
<dbReference type="InterPro" id="IPR029044">
    <property type="entry name" value="Nucleotide-diphossugar_trans"/>
</dbReference>
<protein>
    <submittedName>
        <fullName evidence="2">Nucleotidyltransferase family protein</fullName>
    </submittedName>
</protein>
<sequence>MLSRAFDKISDVSKEMKKTKIVIMCGGRGKRLGEITEKIPKPLVKIGSQTILQLKYENYYNQGFRDFIFCIGYKGDLIRNEVSSFAKDGNIEFSDSGEDAGILKRLHAALPLMSDSIILTYGDTFTDLDLNQLVSLHEESKCEATIVVAPIQNPFGLVEFDSRNRVTSFKEKPTLNYYIGYAVLDKSSFDYAPEKVFHLEDGQGLVTFYKIMIALDKLNTFYHSGLQITFNTEDELKVAQKQLIQFYTSVEEK</sequence>
<dbReference type="SUPFAM" id="SSF53448">
    <property type="entry name" value="Nucleotide-diphospho-sugar transferases"/>
    <property type="match status" value="1"/>
</dbReference>
<evidence type="ECO:0000313" key="3">
    <source>
        <dbReference type="Proteomes" id="UP001209694"/>
    </source>
</evidence>
<organism evidence="2 3">
    <name type="scientific">Leptospira levettii</name>
    <dbReference type="NCBI Taxonomy" id="2023178"/>
    <lineage>
        <taxon>Bacteria</taxon>
        <taxon>Pseudomonadati</taxon>
        <taxon>Spirochaetota</taxon>
        <taxon>Spirochaetia</taxon>
        <taxon>Leptospirales</taxon>
        <taxon>Leptospiraceae</taxon>
        <taxon>Leptospira</taxon>
    </lineage>
</organism>
<dbReference type="InterPro" id="IPR013446">
    <property type="entry name" value="G1P_cyt_trans-like"/>
</dbReference>
<dbReference type="GO" id="GO:0047343">
    <property type="term" value="F:glucose-1-phosphate cytidylyltransferase activity"/>
    <property type="evidence" value="ECO:0007669"/>
    <property type="project" value="InterPro"/>
</dbReference>
<evidence type="ECO:0000259" key="1">
    <source>
        <dbReference type="Pfam" id="PF00483"/>
    </source>
</evidence>
<dbReference type="EMBL" id="JAMQQD010000005">
    <property type="protein sequence ID" value="MCW7516271.1"/>
    <property type="molecule type" value="Genomic_DNA"/>
</dbReference>
<dbReference type="Proteomes" id="UP001209694">
    <property type="component" value="Unassembled WGS sequence"/>
</dbReference>
<proteinExistence type="predicted"/>
<dbReference type="PANTHER" id="PTHR47183">
    <property type="entry name" value="GLUCOSE-1-PHOSPHATE CYTIDYLYLTRANSFERASE-RELATED"/>
    <property type="match status" value="1"/>
</dbReference>
<dbReference type="RefSeq" id="WP_265356015.1">
    <property type="nucleotide sequence ID" value="NZ_JAMQPS010000002.1"/>
</dbReference>
<dbReference type="CDD" id="cd04181">
    <property type="entry name" value="NTP_transferase"/>
    <property type="match status" value="1"/>
</dbReference>
<dbReference type="AlphaFoldDB" id="A0AAW5V925"/>
<evidence type="ECO:0000313" key="2">
    <source>
        <dbReference type="EMBL" id="MCW7516271.1"/>
    </source>
</evidence>
<dbReference type="PANTHER" id="PTHR47183:SF1">
    <property type="entry name" value="GLUCOSE-1-PHOSPHATE CYTIDYLYLTRANSFERASE"/>
    <property type="match status" value="1"/>
</dbReference>
<dbReference type="Pfam" id="PF00483">
    <property type="entry name" value="NTP_transferase"/>
    <property type="match status" value="1"/>
</dbReference>